<dbReference type="PANTHER" id="PTHR23421">
    <property type="entry name" value="BETA-GALACTOSIDASE RELATED"/>
    <property type="match status" value="1"/>
</dbReference>
<evidence type="ECO:0000259" key="6">
    <source>
        <dbReference type="Pfam" id="PF21317"/>
    </source>
</evidence>
<dbReference type="InterPro" id="IPR017853">
    <property type="entry name" value="GH"/>
</dbReference>
<evidence type="ECO:0000259" key="7">
    <source>
        <dbReference type="Pfam" id="PF21467"/>
    </source>
</evidence>
<feature type="domain" description="Beta-galactosidase galactose-binding" evidence="7">
    <location>
        <begin position="488"/>
        <end position="546"/>
    </location>
</feature>
<dbReference type="SUPFAM" id="SSF51445">
    <property type="entry name" value="(Trans)glycosidases"/>
    <property type="match status" value="1"/>
</dbReference>
<evidence type="ECO:0000256" key="3">
    <source>
        <dbReference type="ARBA" id="ARBA00023295"/>
    </source>
</evidence>
<dbReference type="InterPro" id="IPR048912">
    <property type="entry name" value="BetaGal1-like_ABD1"/>
</dbReference>
<dbReference type="InterPro" id="IPR031330">
    <property type="entry name" value="Gly_Hdrlase_35_cat"/>
</dbReference>
<dbReference type="AlphaFoldDB" id="A0A8J7KYG2"/>
<evidence type="ECO:0000313" key="8">
    <source>
        <dbReference type="EMBL" id="MBG6139322.1"/>
    </source>
</evidence>
<evidence type="ECO:0000313" key="9">
    <source>
        <dbReference type="Proteomes" id="UP000622552"/>
    </source>
</evidence>
<evidence type="ECO:0000259" key="5">
    <source>
        <dbReference type="Pfam" id="PF01301"/>
    </source>
</evidence>
<dbReference type="GO" id="GO:0004565">
    <property type="term" value="F:beta-galactosidase activity"/>
    <property type="evidence" value="ECO:0007669"/>
    <property type="project" value="UniProtKB-EC"/>
</dbReference>
<dbReference type="PRINTS" id="PR00742">
    <property type="entry name" value="GLHYDRLASE35"/>
</dbReference>
<feature type="active site" description="Nucleophile" evidence="4">
    <location>
        <position position="230"/>
    </location>
</feature>
<comment type="caution">
    <text evidence="8">The sequence shown here is derived from an EMBL/GenBank/DDBJ whole genome shotgun (WGS) entry which is preliminary data.</text>
</comment>
<dbReference type="Pfam" id="PF21317">
    <property type="entry name" value="BetaGal_ABD_1"/>
    <property type="match status" value="1"/>
</dbReference>
<comment type="similarity">
    <text evidence="1">Belongs to the glycosyl hydrolase 35 family.</text>
</comment>
<dbReference type="InterPro" id="IPR001944">
    <property type="entry name" value="Glycoside_Hdrlase_35"/>
</dbReference>
<dbReference type="EMBL" id="JADOUF010000001">
    <property type="protein sequence ID" value="MBG6139322.1"/>
    <property type="molecule type" value="Genomic_DNA"/>
</dbReference>
<accession>A0A8J7KYG2</accession>
<keyword evidence="3 8" id="KW-0326">Glycosidase</keyword>
<dbReference type="Gene3D" id="3.20.20.80">
    <property type="entry name" value="Glycosidases"/>
    <property type="match status" value="1"/>
</dbReference>
<reference evidence="8" key="1">
    <citation type="submission" date="2020-11" db="EMBL/GenBank/DDBJ databases">
        <title>Sequencing the genomes of 1000 actinobacteria strains.</title>
        <authorList>
            <person name="Klenk H.-P."/>
        </authorList>
    </citation>
    <scope>NUCLEOTIDE SEQUENCE</scope>
    <source>
        <strain evidence="8">DSM 45356</strain>
    </source>
</reference>
<evidence type="ECO:0000256" key="1">
    <source>
        <dbReference type="ARBA" id="ARBA00009809"/>
    </source>
</evidence>
<dbReference type="PIRSF" id="PIRSF006336">
    <property type="entry name" value="B-gal"/>
    <property type="match status" value="1"/>
</dbReference>
<dbReference type="InterPro" id="IPR008979">
    <property type="entry name" value="Galactose-bd-like_sf"/>
</dbReference>
<evidence type="ECO:0000256" key="2">
    <source>
        <dbReference type="ARBA" id="ARBA00022801"/>
    </source>
</evidence>
<dbReference type="EC" id="3.2.1.23" evidence="8"/>
<gene>
    <name evidence="8" type="ORF">IW245_005516</name>
</gene>
<name>A0A8J7KYG2_9ACTN</name>
<evidence type="ECO:0000256" key="4">
    <source>
        <dbReference type="PIRSR" id="PIRSR006336-1"/>
    </source>
</evidence>
<dbReference type="InterPro" id="IPR048913">
    <property type="entry name" value="BetaGal_gal-bd"/>
</dbReference>
<feature type="active site" description="Proton donor" evidence="4">
    <location>
        <position position="154"/>
    </location>
</feature>
<dbReference type="SUPFAM" id="SSF49785">
    <property type="entry name" value="Galactose-binding domain-like"/>
    <property type="match status" value="1"/>
</dbReference>
<protein>
    <submittedName>
        <fullName evidence="8">Beta-galactosidase</fullName>
        <ecNumber evidence="8">3.2.1.23</ecNumber>
    </submittedName>
</protein>
<dbReference type="Pfam" id="PF21467">
    <property type="entry name" value="BetaGal_gal-bd"/>
    <property type="match status" value="1"/>
</dbReference>
<dbReference type="RefSeq" id="WP_197005991.1">
    <property type="nucleotide sequence ID" value="NZ_BONS01000012.1"/>
</dbReference>
<keyword evidence="9" id="KW-1185">Reference proteome</keyword>
<sequence>MSFAVTPQGFELRGEPFRVLSGAMHYFRSLPEQWPARLRMLRAMGLNTVETYVAWNYHEPVAGVVERLDHLAKFLDDAAEAGLCAIVRPGPYICAEWENGGLPAWLTGSGVPLRCHDQRFLAPVDRFFDALLPLVVERQVSRGGNVIMVQVENEYGSYGSDQEYLRYLADGLLARGVDVPLFTSDGPEDHMLTGGSVPGILATVNFGSDPKAAFETLKRHRPDDPPMCMEFWNGWFDHWGDEHITRSAADAAATLDEMLALGGSVNFYMAHGGTNFGTWAGANRGGTYHDGDYQPTVTSYDYDAPIDERGAPTEKFWAFREVLAKYTSDIPDPEPLPPVLVPRTVTLGEPTSWRGLVRDGVGSPMPVSYEDLGVVHGLVLYRVEVPGPRQPYPLVVDGIADRAHVFVDGQLRATLERGGTNTIDDVAGPATVEVLVESLGRVNYGPHVGETKGIRALRHERQYLHGVTAYPLNWEDVPWGSGVEGVGPVFTRGDLKIDEPLDGYLAVPGGLRGYVWVNGFCLGRYNAVGPQRTLYLPAPILRSGSNEVVVLELDGVAQSAVSIDGEAGLG</sequence>
<proteinExistence type="inferred from homology"/>
<dbReference type="InterPro" id="IPR026283">
    <property type="entry name" value="B-gal_1-like"/>
</dbReference>
<dbReference type="Pfam" id="PF01301">
    <property type="entry name" value="Glyco_hydro_35"/>
    <property type="match status" value="1"/>
</dbReference>
<dbReference type="GO" id="GO:0005975">
    <property type="term" value="P:carbohydrate metabolic process"/>
    <property type="evidence" value="ECO:0007669"/>
    <property type="project" value="InterPro"/>
</dbReference>
<dbReference type="Proteomes" id="UP000622552">
    <property type="component" value="Unassembled WGS sequence"/>
</dbReference>
<organism evidence="8 9">
    <name type="scientific">Longispora fulva</name>
    <dbReference type="NCBI Taxonomy" id="619741"/>
    <lineage>
        <taxon>Bacteria</taxon>
        <taxon>Bacillati</taxon>
        <taxon>Actinomycetota</taxon>
        <taxon>Actinomycetes</taxon>
        <taxon>Micromonosporales</taxon>
        <taxon>Micromonosporaceae</taxon>
        <taxon>Longispora</taxon>
    </lineage>
</organism>
<feature type="domain" description="Beta-galactosidase 1-like first all-beta" evidence="6">
    <location>
        <begin position="366"/>
        <end position="472"/>
    </location>
</feature>
<keyword evidence="2 8" id="KW-0378">Hydrolase</keyword>
<dbReference type="Gene3D" id="2.60.120.260">
    <property type="entry name" value="Galactose-binding domain-like"/>
    <property type="match status" value="2"/>
</dbReference>
<feature type="domain" description="Glycoside hydrolase 35 catalytic" evidence="5">
    <location>
        <begin position="12"/>
        <end position="325"/>
    </location>
</feature>